<dbReference type="Proteomes" id="UP000003490">
    <property type="component" value="Unassembled WGS sequence"/>
</dbReference>
<reference evidence="1 2" key="1">
    <citation type="submission" date="2007-08" db="EMBL/GenBank/DDBJ databases">
        <title>Draft genome sequence of Clostridium leptum (DSM 753).</title>
        <authorList>
            <person name="Sudarsanam P."/>
            <person name="Ley R."/>
            <person name="Guruge J."/>
            <person name="Turnbaugh P.J."/>
            <person name="Mahowald M."/>
            <person name="Liep D."/>
            <person name="Gordon J."/>
        </authorList>
    </citation>
    <scope>NUCLEOTIDE SEQUENCE [LARGE SCALE GENOMIC DNA]</scope>
    <source>
        <strain evidence="1 2">DSM 753</strain>
    </source>
</reference>
<protein>
    <submittedName>
        <fullName evidence="1">Uncharacterized protein</fullName>
    </submittedName>
</protein>
<proteinExistence type="predicted"/>
<accession>A7VVE4</accession>
<evidence type="ECO:0000313" key="1">
    <source>
        <dbReference type="EMBL" id="EDO60944.1"/>
    </source>
</evidence>
<reference evidence="1 2" key="2">
    <citation type="submission" date="2007-08" db="EMBL/GenBank/DDBJ databases">
        <authorList>
            <person name="Fulton L."/>
            <person name="Clifton S."/>
            <person name="Fulton B."/>
            <person name="Xu J."/>
            <person name="Minx P."/>
            <person name="Pepin K.H."/>
            <person name="Johnson M."/>
            <person name="Thiruvilangam P."/>
            <person name="Bhonagiri V."/>
            <person name="Nash W.E."/>
            <person name="Wang C."/>
            <person name="Mardis E.R."/>
            <person name="Wilson R.K."/>
        </authorList>
    </citation>
    <scope>NUCLEOTIDE SEQUENCE [LARGE SCALE GENOMIC DNA]</scope>
    <source>
        <strain evidence="1 2">DSM 753</strain>
    </source>
</reference>
<comment type="caution">
    <text evidence="1">The sequence shown here is derived from an EMBL/GenBank/DDBJ whole genome shotgun (WGS) entry which is preliminary data.</text>
</comment>
<evidence type="ECO:0000313" key="2">
    <source>
        <dbReference type="Proteomes" id="UP000003490"/>
    </source>
</evidence>
<name>A7VVE4_9FIRM</name>
<sequence length="121" mass="13289">MELAAAAFPKNRTGRLRTPLRNGRTGGALRDSLILGRKAAARVLVIEIRLVLLWGRGLLCWEGGLMGSIPLKRLRLLMGRMHLILTVALTPPVGAGRRRALFIFFHRLLSEIPGGAGKFNL</sequence>
<organism evidence="1 2">
    <name type="scientific">[Clostridium] leptum DSM 753</name>
    <dbReference type="NCBI Taxonomy" id="428125"/>
    <lineage>
        <taxon>Bacteria</taxon>
        <taxon>Bacillati</taxon>
        <taxon>Bacillota</taxon>
        <taxon>Clostridia</taxon>
        <taxon>Eubacteriales</taxon>
        <taxon>Oscillospiraceae</taxon>
        <taxon>Oscillospiraceae incertae sedis</taxon>
    </lineage>
</organism>
<dbReference type="AlphaFoldDB" id="A7VVE4"/>
<dbReference type="EMBL" id="ABCB02000019">
    <property type="protein sequence ID" value="EDO60944.1"/>
    <property type="molecule type" value="Genomic_DNA"/>
</dbReference>
<dbReference type="HOGENOM" id="CLU_2034006_0_0_9"/>
<gene>
    <name evidence="1" type="ORF">CLOLEP_02556</name>
</gene>